<dbReference type="Proteomes" id="UP001234178">
    <property type="component" value="Unassembled WGS sequence"/>
</dbReference>
<proteinExistence type="predicted"/>
<name>A0ABQ9ZGC7_9CRUS</name>
<keyword evidence="3" id="KW-1185">Reference proteome</keyword>
<evidence type="ECO:0000313" key="2">
    <source>
        <dbReference type="EMBL" id="KAK4011605.1"/>
    </source>
</evidence>
<accession>A0ABQ9ZGC7</accession>
<feature type="region of interest" description="Disordered" evidence="1">
    <location>
        <begin position="42"/>
        <end position="65"/>
    </location>
</feature>
<gene>
    <name evidence="2" type="ORF">OUZ56_020724</name>
</gene>
<evidence type="ECO:0000313" key="3">
    <source>
        <dbReference type="Proteomes" id="UP001234178"/>
    </source>
</evidence>
<dbReference type="EMBL" id="JAOYFB010000003">
    <property type="protein sequence ID" value="KAK4011605.1"/>
    <property type="molecule type" value="Genomic_DNA"/>
</dbReference>
<reference evidence="2 3" key="1">
    <citation type="journal article" date="2023" name="Nucleic Acids Res.">
        <title>The hologenome of Daphnia magna reveals possible DNA methylation and microbiome-mediated evolution of the host genome.</title>
        <authorList>
            <person name="Chaturvedi A."/>
            <person name="Li X."/>
            <person name="Dhandapani V."/>
            <person name="Marshall H."/>
            <person name="Kissane S."/>
            <person name="Cuenca-Cambronero M."/>
            <person name="Asole G."/>
            <person name="Calvet F."/>
            <person name="Ruiz-Romero M."/>
            <person name="Marangio P."/>
            <person name="Guigo R."/>
            <person name="Rago D."/>
            <person name="Mirbahai L."/>
            <person name="Eastwood N."/>
            <person name="Colbourne J.K."/>
            <person name="Zhou J."/>
            <person name="Mallon E."/>
            <person name="Orsini L."/>
        </authorList>
    </citation>
    <scope>NUCLEOTIDE SEQUENCE [LARGE SCALE GENOMIC DNA]</scope>
    <source>
        <strain evidence="2">LRV0_1</strain>
    </source>
</reference>
<organism evidence="2 3">
    <name type="scientific">Daphnia magna</name>
    <dbReference type="NCBI Taxonomy" id="35525"/>
    <lineage>
        <taxon>Eukaryota</taxon>
        <taxon>Metazoa</taxon>
        <taxon>Ecdysozoa</taxon>
        <taxon>Arthropoda</taxon>
        <taxon>Crustacea</taxon>
        <taxon>Branchiopoda</taxon>
        <taxon>Diplostraca</taxon>
        <taxon>Cladocera</taxon>
        <taxon>Anomopoda</taxon>
        <taxon>Daphniidae</taxon>
        <taxon>Daphnia</taxon>
    </lineage>
</organism>
<protein>
    <submittedName>
        <fullName evidence="2">Uncharacterized protein</fullName>
    </submittedName>
</protein>
<comment type="caution">
    <text evidence="2">The sequence shown here is derived from an EMBL/GenBank/DDBJ whole genome shotgun (WGS) entry which is preliminary data.</text>
</comment>
<evidence type="ECO:0000256" key="1">
    <source>
        <dbReference type="SAM" id="MobiDB-lite"/>
    </source>
</evidence>
<sequence length="65" mass="7154">MITPSSISIKENGTIGACSIHRKEGIENFRLAIKAKQVPTVARHPQKLATKMQSRRATILKNGAR</sequence>